<dbReference type="EC" id="3.1.3.18" evidence="5 10"/>
<reference evidence="11 12" key="1">
    <citation type="submission" date="2020-02" db="EMBL/GenBank/DDBJ databases">
        <title>Genome sequence of Roseobacter ponti.</title>
        <authorList>
            <person name="Hollensteiner J."/>
            <person name="Schneider D."/>
            <person name="Poehlein A."/>
            <person name="Daniel R."/>
        </authorList>
    </citation>
    <scope>NUCLEOTIDE SEQUENCE [LARGE SCALE GENOMIC DNA]</scope>
    <source>
        <strain evidence="11 12">DSM 106830</strain>
    </source>
</reference>
<dbReference type="InterPro" id="IPR050155">
    <property type="entry name" value="HAD-like_hydrolase_sf"/>
</dbReference>
<feature type="binding site" evidence="10">
    <location>
        <position position="9"/>
    </location>
    <ligand>
        <name>Mg(2+)</name>
        <dbReference type="ChEBI" id="CHEBI:18420"/>
    </ligand>
</feature>
<dbReference type="UniPathway" id="UPA00865">
    <property type="reaction ID" value="UER00834"/>
</dbReference>
<dbReference type="KEGG" id="rpon:G3256_11025"/>
<dbReference type="SFLD" id="SFLDG01129">
    <property type="entry name" value="C1.5:_HAD__Beta-PGM__Phosphata"/>
    <property type="match status" value="1"/>
</dbReference>
<dbReference type="Gene3D" id="1.10.150.240">
    <property type="entry name" value="Putative phosphatase, domain 2"/>
    <property type="match status" value="1"/>
</dbReference>
<keyword evidence="7 10" id="KW-0378">Hydrolase</keyword>
<evidence type="ECO:0000256" key="6">
    <source>
        <dbReference type="ARBA" id="ARBA00022723"/>
    </source>
</evidence>
<dbReference type="HAMAP" id="MF_00495">
    <property type="entry name" value="GPH_hydrolase_bact"/>
    <property type="match status" value="1"/>
</dbReference>
<keyword evidence="12" id="KW-1185">Reference proteome</keyword>
<name>A0A858SSH0_9RHOB</name>
<dbReference type="EMBL" id="CP048788">
    <property type="protein sequence ID" value="QJF51654.1"/>
    <property type="molecule type" value="Genomic_DNA"/>
</dbReference>
<comment type="pathway">
    <text evidence="3 10">Organic acid metabolism; glycolate biosynthesis; glycolate from 2-phosphoglycolate: step 1/1.</text>
</comment>
<dbReference type="GO" id="GO:0046295">
    <property type="term" value="P:glycolate biosynthetic process"/>
    <property type="evidence" value="ECO:0007669"/>
    <property type="project" value="UniProtKB-UniRule"/>
</dbReference>
<comment type="function">
    <text evidence="10">Specifically catalyzes the dephosphorylation of 2-phosphoglycolate. Is involved in the dissimilation of the intracellular 2-phosphoglycolate formed during the DNA repair of 3'-phosphoglycolate ends, a major class of DNA lesions induced by oxidative stress.</text>
</comment>
<dbReference type="InterPro" id="IPR036412">
    <property type="entry name" value="HAD-like_sf"/>
</dbReference>
<dbReference type="Gene3D" id="3.40.50.1000">
    <property type="entry name" value="HAD superfamily/HAD-like"/>
    <property type="match status" value="1"/>
</dbReference>
<dbReference type="InterPro" id="IPR023214">
    <property type="entry name" value="HAD_sf"/>
</dbReference>
<evidence type="ECO:0000256" key="4">
    <source>
        <dbReference type="ARBA" id="ARBA00006171"/>
    </source>
</evidence>
<feature type="binding site" evidence="10">
    <location>
        <position position="11"/>
    </location>
    <ligand>
        <name>Mg(2+)</name>
        <dbReference type="ChEBI" id="CHEBI:18420"/>
    </ligand>
</feature>
<dbReference type="GO" id="GO:0008967">
    <property type="term" value="F:phosphoglycolate phosphatase activity"/>
    <property type="evidence" value="ECO:0007669"/>
    <property type="project" value="UniProtKB-UniRule"/>
</dbReference>
<feature type="active site" description="Nucleophile" evidence="10">
    <location>
        <position position="9"/>
    </location>
</feature>
<dbReference type="InterPro" id="IPR006439">
    <property type="entry name" value="HAD-SF_hydro_IA"/>
</dbReference>
<evidence type="ECO:0000256" key="1">
    <source>
        <dbReference type="ARBA" id="ARBA00000830"/>
    </source>
</evidence>
<dbReference type="NCBIfam" id="TIGR01549">
    <property type="entry name" value="HAD-SF-IA-v1"/>
    <property type="match status" value="1"/>
</dbReference>
<evidence type="ECO:0000256" key="10">
    <source>
        <dbReference type="HAMAP-Rule" id="MF_00495"/>
    </source>
</evidence>
<evidence type="ECO:0000313" key="12">
    <source>
        <dbReference type="Proteomes" id="UP000503308"/>
    </source>
</evidence>
<comment type="cofactor">
    <cofactor evidence="2 10">
        <name>Mg(2+)</name>
        <dbReference type="ChEBI" id="CHEBI:18420"/>
    </cofactor>
</comment>
<dbReference type="GO" id="GO:0006281">
    <property type="term" value="P:DNA repair"/>
    <property type="evidence" value="ECO:0007669"/>
    <property type="project" value="TreeGrafter"/>
</dbReference>
<evidence type="ECO:0000256" key="2">
    <source>
        <dbReference type="ARBA" id="ARBA00001946"/>
    </source>
</evidence>
<gene>
    <name evidence="11" type="primary">gph</name>
    <name evidence="11" type="ORF">G3256_11025</name>
</gene>
<comment type="similarity">
    <text evidence="4 10">Belongs to the HAD-like hydrolase superfamily. CbbY/CbbZ/Gph/YieH family.</text>
</comment>
<dbReference type="PANTHER" id="PTHR43434:SF1">
    <property type="entry name" value="PHOSPHOGLYCOLATE PHOSPHATASE"/>
    <property type="match status" value="1"/>
</dbReference>
<dbReference type="PANTHER" id="PTHR43434">
    <property type="entry name" value="PHOSPHOGLYCOLATE PHOSPHATASE"/>
    <property type="match status" value="1"/>
</dbReference>
<proteinExistence type="inferred from homology"/>
<comment type="catalytic activity">
    <reaction evidence="1 10">
        <text>2-phosphoglycolate + H2O = glycolate + phosphate</text>
        <dbReference type="Rhea" id="RHEA:14369"/>
        <dbReference type="ChEBI" id="CHEBI:15377"/>
        <dbReference type="ChEBI" id="CHEBI:29805"/>
        <dbReference type="ChEBI" id="CHEBI:43474"/>
        <dbReference type="ChEBI" id="CHEBI:58033"/>
        <dbReference type="EC" id="3.1.3.18"/>
    </reaction>
</comment>
<evidence type="ECO:0000256" key="3">
    <source>
        <dbReference type="ARBA" id="ARBA00004818"/>
    </source>
</evidence>
<accession>A0A858SSH0</accession>
<evidence type="ECO:0000313" key="11">
    <source>
        <dbReference type="EMBL" id="QJF51654.1"/>
    </source>
</evidence>
<dbReference type="GO" id="GO:0046872">
    <property type="term" value="F:metal ion binding"/>
    <property type="evidence" value="ECO:0007669"/>
    <property type="project" value="UniProtKB-KW"/>
</dbReference>
<dbReference type="SUPFAM" id="SSF56784">
    <property type="entry name" value="HAD-like"/>
    <property type="match status" value="1"/>
</dbReference>
<organism evidence="11 12">
    <name type="scientific">Roseobacter ponti</name>
    <dbReference type="NCBI Taxonomy" id="1891787"/>
    <lineage>
        <taxon>Bacteria</taxon>
        <taxon>Pseudomonadati</taxon>
        <taxon>Pseudomonadota</taxon>
        <taxon>Alphaproteobacteria</taxon>
        <taxon>Rhodobacterales</taxon>
        <taxon>Roseobacteraceae</taxon>
        <taxon>Roseobacter</taxon>
    </lineage>
</organism>
<dbReference type="InterPro" id="IPR037512">
    <property type="entry name" value="PGPase_prok"/>
</dbReference>
<keyword evidence="8 10" id="KW-0460">Magnesium</keyword>
<dbReference type="AlphaFoldDB" id="A0A858SSH0"/>
<keyword evidence="6 10" id="KW-0479">Metal-binding</keyword>
<dbReference type="InterPro" id="IPR041492">
    <property type="entry name" value="HAD_2"/>
</dbReference>
<dbReference type="GO" id="GO:0005829">
    <property type="term" value="C:cytosol"/>
    <property type="evidence" value="ECO:0007669"/>
    <property type="project" value="TreeGrafter"/>
</dbReference>
<evidence type="ECO:0000256" key="5">
    <source>
        <dbReference type="ARBA" id="ARBA00013078"/>
    </source>
</evidence>
<evidence type="ECO:0000256" key="8">
    <source>
        <dbReference type="ARBA" id="ARBA00022842"/>
    </source>
</evidence>
<protein>
    <recommendedName>
        <fullName evidence="5 10">Phosphoglycolate phosphatase</fullName>
        <shortName evidence="10">PGP</shortName>
        <shortName evidence="10">PGPase</shortName>
        <ecNumber evidence="5 10">3.1.3.18</ecNumber>
    </recommendedName>
</protein>
<dbReference type="Pfam" id="PF13419">
    <property type="entry name" value="HAD_2"/>
    <property type="match status" value="1"/>
</dbReference>
<keyword evidence="9 10" id="KW-0119">Carbohydrate metabolism</keyword>
<dbReference type="GO" id="GO:0005975">
    <property type="term" value="P:carbohydrate metabolic process"/>
    <property type="evidence" value="ECO:0007669"/>
    <property type="project" value="InterPro"/>
</dbReference>
<feature type="binding site" evidence="10">
    <location>
        <position position="170"/>
    </location>
    <ligand>
        <name>Mg(2+)</name>
        <dbReference type="ChEBI" id="CHEBI:18420"/>
    </ligand>
</feature>
<dbReference type="RefSeq" id="WP_169640871.1">
    <property type="nucleotide sequence ID" value="NZ_CP048788.1"/>
</dbReference>
<dbReference type="NCBIfam" id="TIGR01449">
    <property type="entry name" value="PGP_bact"/>
    <property type="match status" value="1"/>
</dbReference>
<evidence type="ECO:0000256" key="9">
    <source>
        <dbReference type="ARBA" id="ARBA00023277"/>
    </source>
</evidence>
<dbReference type="SFLD" id="SFLDS00003">
    <property type="entry name" value="Haloacid_Dehalogenase"/>
    <property type="match status" value="1"/>
</dbReference>
<sequence>MSRQVIVFDLDGTLIHSAPDLHAAANVALRAAGREDVSLAQVISFIGNGVGMLVERALKATGPWTAELQDGTLAAFMAFYEQNTTTLTAPYAGVTECLEELQAAGVVMGICTNKPQTPAREICEALGLSRFFGEICGARSDLARKPDPEPLLQTIRALDGDPSRTLYVGDSAVDYRTAQNAAVPFRLFSGGYLNHPLPNLGPDQIFDTWADAGFQRALTGLV</sequence>
<evidence type="ECO:0000256" key="7">
    <source>
        <dbReference type="ARBA" id="ARBA00022801"/>
    </source>
</evidence>
<dbReference type="Proteomes" id="UP000503308">
    <property type="component" value="Chromosome"/>
</dbReference>
<dbReference type="InterPro" id="IPR023198">
    <property type="entry name" value="PGP-like_dom2"/>
</dbReference>